<gene>
    <name evidence="3" type="ORF">GCM10007388_44790</name>
</gene>
<protein>
    <recommendedName>
        <fullName evidence="2">Ice-binding protein C-terminal domain-containing protein</fullName>
    </recommendedName>
</protein>
<feature type="signal peptide" evidence="1">
    <location>
        <begin position="1"/>
        <end position="22"/>
    </location>
</feature>
<reference evidence="3" key="1">
    <citation type="journal article" date="2014" name="Int. J. Syst. Evol. Microbiol.">
        <title>Complete genome sequence of Corynebacterium casei LMG S-19264T (=DSM 44701T), isolated from a smear-ripened cheese.</title>
        <authorList>
            <consortium name="US DOE Joint Genome Institute (JGI-PGF)"/>
            <person name="Walter F."/>
            <person name="Albersmeier A."/>
            <person name="Kalinowski J."/>
            <person name="Ruckert C."/>
        </authorList>
    </citation>
    <scope>NUCLEOTIDE SEQUENCE</scope>
    <source>
        <strain evidence="3">KCTC 12344</strain>
    </source>
</reference>
<dbReference type="Pfam" id="PF07589">
    <property type="entry name" value="PEP-CTERM"/>
    <property type="match status" value="1"/>
</dbReference>
<dbReference type="EMBL" id="BMWW01000010">
    <property type="protein sequence ID" value="GGZ06289.1"/>
    <property type="molecule type" value="Genomic_DNA"/>
</dbReference>
<dbReference type="RefSeq" id="WP_229466413.1">
    <property type="nucleotide sequence ID" value="NZ_BMWW01000010.1"/>
</dbReference>
<feature type="domain" description="Ice-binding protein C-terminal" evidence="2">
    <location>
        <begin position="212"/>
        <end position="236"/>
    </location>
</feature>
<name>A0AA87YC48_9BURK</name>
<comment type="caution">
    <text evidence="3">The sequence shown here is derived from an EMBL/GenBank/DDBJ whole genome shotgun (WGS) entry which is preliminary data.</text>
</comment>
<evidence type="ECO:0000256" key="1">
    <source>
        <dbReference type="SAM" id="SignalP"/>
    </source>
</evidence>
<reference evidence="3" key="2">
    <citation type="submission" date="2022-12" db="EMBL/GenBank/DDBJ databases">
        <authorList>
            <person name="Sun Q."/>
            <person name="Kim S."/>
        </authorList>
    </citation>
    <scope>NUCLEOTIDE SEQUENCE</scope>
    <source>
        <strain evidence="3">KCTC 12344</strain>
    </source>
</reference>
<evidence type="ECO:0000313" key="4">
    <source>
        <dbReference type="Proteomes" id="UP000619512"/>
    </source>
</evidence>
<dbReference type="Proteomes" id="UP000619512">
    <property type="component" value="Unassembled WGS sequence"/>
</dbReference>
<feature type="chain" id="PRO_5041669483" description="Ice-binding protein C-terminal domain-containing protein" evidence="1">
    <location>
        <begin position="23"/>
        <end position="239"/>
    </location>
</feature>
<accession>A0AA87YC48</accession>
<organism evidence="3 4">
    <name type="scientific">Pseudoduganella plicata</name>
    <dbReference type="NCBI Taxonomy" id="321984"/>
    <lineage>
        <taxon>Bacteria</taxon>
        <taxon>Pseudomonadati</taxon>
        <taxon>Pseudomonadota</taxon>
        <taxon>Betaproteobacteria</taxon>
        <taxon>Burkholderiales</taxon>
        <taxon>Oxalobacteraceae</taxon>
        <taxon>Telluria group</taxon>
        <taxon>Pseudoduganella</taxon>
    </lineage>
</organism>
<dbReference type="AlphaFoldDB" id="A0AA87YC48"/>
<keyword evidence="1" id="KW-0732">Signal</keyword>
<sequence length="239" mass="24704">MRLTLTRTAIAAALLCTSLAHAAVPTIETTAFTLQGRPGEDYAGASLISETAGTVRIALTGMAAELGAHGVDSGGQPNAIGYATWANSYDIAVNAGYRVTGITLQATLNGALAEGQGDTPGLAENFLRMSFAVGPATYGPAYVQNFTGYTELAVDGDNLSLTDPFALRLDAYVNNYAESALYYDPVSGNIYWNGSSADIGLGDVTLTFNVAAVPEPGTWAMLAAGLGALALTARRRRPA</sequence>
<dbReference type="NCBIfam" id="TIGR02595">
    <property type="entry name" value="PEP_CTERM"/>
    <property type="match status" value="1"/>
</dbReference>
<proteinExistence type="predicted"/>
<dbReference type="InterPro" id="IPR013424">
    <property type="entry name" value="Ice-binding_C"/>
</dbReference>
<evidence type="ECO:0000313" key="3">
    <source>
        <dbReference type="EMBL" id="GGZ06289.1"/>
    </source>
</evidence>
<evidence type="ECO:0000259" key="2">
    <source>
        <dbReference type="Pfam" id="PF07589"/>
    </source>
</evidence>